<feature type="transmembrane region" description="Helical" evidence="2">
    <location>
        <begin position="137"/>
        <end position="156"/>
    </location>
</feature>
<organism evidence="3 4">
    <name type="scientific">Marasmius crinis-equi</name>
    <dbReference type="NCBI Taxonomy" id="585013"/>
    <lineage>
        <taxon>Eukaryota</taxon>
        <taxon>Fungi</taxon>
        <taxon>Dikarya</taxon>
        <taxon>Basidiomycota</taxon>
        <taxon>Agaricomycotina</taxon>
        <taxon>Agaricomycetes</taxon>
        <taxon>Agaricomycetidae</taxon>
        <taxon>Agaricales</taxon>
        <taxon>Marasmiineae</taxon>
        <taxon>Marasmiaceae</taxon>
        <taxon>Marasmius</taxon>
    </lineage>
</organism>
<proteinExistence type="predicted"/>
<evidence type="ECO:0000313" key="4">
    <source>
        <dbReference type="Proteomes" id="UP001465976"/>
    </source>
</evidence>
<dbReference type="EMBL" id="JBAHYK010001441">
    <property type="protein sequence ID" value="KAL0568006.1"/>
    <property type="molecule type" value="Genomic_DNA"/>
</dbReference>
<feature type="compositionally biased region" description="Low complexity" evidence="1">
    <location>
        <begin position="183"/>
        <end position="222"/>
    </location>
</feature>
<evidence type="ECO:0008006" key="5">
    <source>
        <dbReference type="Google" id="ProtNLM"/>
    </source>
</evidence>
<feature type="compositionally biased region" description="Pro residues" evidence="1">
    <location>
        <begin position="232"/>
        <end position="241"/>
    </location>
</feature>
<feature type="transmembrane region" description="Helical" evidence="2">
    <location>
        <begin position="12"/>
        <end position="33"/>
    </location>
</feature>
<evidence type="ECO:0000313" key="3">
    <source>
        <dbReference type="EMBL" id="KAL0568006.1"/>
    </source>
</evidence>
<gene>
    <name evidence="3" type="ORF">V5O48_013990</name>
</gene>
<keyword evidence="2" id="KW-1133">Transmembrane helix</keyword>
<evidence type="ECO:0000256" key="2">
    <source>
        <dbReference type="SAM" id="Phobius"/>
    </source>
</evidence>
<comment type="caution">
    <text evidence="3">The sequence shown here is derived from an EMBL/GenBank/DDBJ whole genome shotgun (WGS) entry which is preliminary data.</text>
</comment>
<feature type="transmembrane region" description="Helical" evidence="2">
    <location>
        <begin position="79"/>
        <end position="98"/>
    </location>
</feature>
<keyword evidence="2" id="KW-0812">Transmembrane</keyword>
<reference evidence="3 4" key="1">
    <citation type="submission" date="2024-02" db="EMBL/GenBank/DDBJ databases">
        <title>A draft genome for the cacao thread blight pathogen Marasmius crinis-equi.</title>
        <authorList>
            <person name="Cohen S.P."/>
            <person name="Baruah I.K."/>
            <person name="Amoako-Attah I."/>
            <person name="Bukari Y."/>
            <person name="Meinhardt L.W."/>
            <person name="Bailey B.A."/>
        </authorList>
    </citation>
    <scope>NUCLEOTIDE SEQUENCE [LARGE SCALE GENOMIC DNA]</scope>
    <source>
        <strain evidence="3 4">GH-76</strain>
    </source>
</reference>
<accession>A0ABR3EYL1</accession>
<keyword evidence="4" id="KW-1185">Reference proteome</keyword>
<sequence length="248" mass="27048">MAWAILNYVRMGVMGAVTLFSFINLAIAAHTISITGGSRFGVKDYQGLSIAAAVLTIVSLPVFLVVGFLRSKSFLTMNVVEIPVCGFLAILWMANGIVMSEWATLFGYSAVGCGWPGWTSGESSFCSEFTAVEAFSFLNWIILFGYVAFVIILCLIGKSRGNSVWLVGANDAEYFAHNKPTNHQMTPPQQMHQPQFTGQSQVPVQQPQYTGQPQYQPQPIQTHGQMMYTPTGTPPVQPYSPAPGHAQV</sequence>
<protein>
    <recommendedName>
        <fullName evidence="5">MARVEL domain-containing protein</fullName>
    </recommendedName>
</protein>
<keyword evidence="2" id="KW-0472">Membrane</keyword>
<feature type="region of interest" description="Disordered" evidence="1">
    <location>
        <begin position="179"/>
        <end position="248"/>
    </location>
</feature>
<evidence type="ECO:0000256" key="1">
    <source>
        <dbReference type="SAM" id="MobiDB-lite"/>
    </source>
</evidence>
<dbReference type="Proteomes" id="UP001465976">
    <property type="component" value="Unassembled WGS sequence"/>
</dbReference>
<feature type="transmembrane region" description="Helical" evidence="2">
    <location>
        <begin position="45"/>
        <end position="67"/>
    </location>
</feature>
<name>A0ABR3EYL1_9AGAR</name>